<keyword evidence="2" id="KW-1185">Reference proteome</keyword>
<evidence type="ECO:0008006" key="3">
    <source>
        <dbReference type="Google" id="ProtNLM"/>
    </source>
</evidence>
<reference evidence="1" key="1">
    <citation type="submission" date="2020-12" db="EMBL/GenBank/DDBJ databases">
        <authorList>
            <person name="Huq M.A."/>
        </authorList>
    </citation>
    <scope>NUCLEOTIDE SEQUENCE</scope>
    <source>
        <strain evidence="1">MAHUQ-46</strain>
    </source>
</reference>
<evidence type="ECO:0000313" key="1">
    <source>
        <dbReference type="EMBL" id="MBJ6361604.1"/>
    </source>
</evidence>
<dbReference type="EMBL" id="JAELUP010000033">
    <property type="protein sequence ID" value="MBJ6361604.1"/>
    <property type="molecule type" value="Genomic_DNA"/>
</dbReference>
<dbReference type="Proteomes" id="UP000640274">
    <property type="component" value="Unassembled WGS sequence"/>
</dbReference>
<dbReference type="AlphaFoldDB" id="A0A934J1K2"/>
<protein>
    <recommendedName>
        <fullName evidence="3">Butirosin biosynthesis protein H N-terminal domain-containing protein</fullName>
    </recommendedName>
</protein>
<dbReference type="RefSeq" id="WP_199019156.1">
    <property type="nucleotide sequence ID" value="NZ_JAELUP010000033.1"/>
</dbReference>
<sequence length="327" mass="37990">MITSTLLVYPERSIPSNQFATCFEDAIATLASWNFVGYRLMYLNTWCFQYNKTGVSLNDLFSVSSQDQHKIKDNLYHVYGITFTENHATKANEIIGAIQDNLRLGQPTMTRYDSYYSPRDKGYQKQHNNHICVVVGIHNDMVRVLDPYYEVSEVLSIEDFKLASGVYYSFNYEKREIAPDPSSLLKKAMIHSFFKESNFSAADYMKIFAHDFKYNWDFNAYFTNANDFSGTKLYRLIKNTLLNRVRFKSLLTDMIQHHGFHELIDFTEHFNNIIMNWNVIFSRTSKHYLTNTLDSGKHAISAKIIETANIEEELAAVLFNLLSHDAL</sequence>
<name>A0A934J1K2_9BACL</name>
<accession>A0A934J1K2</accession>
<proteinExistence type="predicted"/>
<gene>
    <name evidence="1" type="ORF">JFN88_09860</name>
</gene>
<evidence type="ECO:0000313" key="2">
    <source>
        <dbReference type="Proteomes" id="UP000640274"/>
    </source>
</evidence>
<comment type="caution">
    <text evidence="1">The sequence shown here is derived from an EMBL/GenBank/DDBJ whole genome shotgun (WGS) entry which is preliminary data.</text>
</comment>
<organism evidence="1 2">
    <name type="scientific">Paenibacillus roseus</name>
    <dbReference type="NCBI Taxonomy" id="2798579"/>
    <lineage>
        <taxon>Bacteria</taxon>
        <taxon>Bacillati</taxon>
        <taxon>Bacillota</taxon>
        <taxon>Bacilli</taxon>
        <taxon>Bacillales</taxon>
        <taxon>Paenibacillaceae</taxon>
        <taxon>Paenibacillus</taxon>
    </lineage>
</organism>